<protein>
    <recommendedName>
        <fullName evidence="2">Bulb-type lectin domain-containing protein</fullName>
    </recommendedName>
</protein>
<feature type="domain" description="Bulb-type lectin" evidence="2">
    <location>
        <begin position="28"/>
        <end position="137"/>
    </location>
</feature>
<dbReference type="SMR" id="A0A8T3BPL2"/>
<dbReference type="InterPro" id="IPR001480">
    <property type="entry name" value="Bulb-type_lectin_dom"/>
</dbReference>
<dbReference type="SUPFAM" id="SSF51110">
    <property type="entry name" value="alpha-D-mannose-specific plant lectins"/>
    <property type="match status" value="1"/>
</dbReference>
<dbReference type="OrthoDB" id="1884773at2759"/>
<dbReference type="SMART" id="SM00108">
    <property type="entry name" value="B_lectin"/>
    <property type="match status" value="1"/>
</dbReference>
<proteinExistence type="predicted"/>
<accession>A0A8T3BPL2</accession>
<feature type="chain" id="PRO_5035861685" description="Bulb-type lectin domain-containing protein" evidence="1">
    <location>
        <begin position="28"/>
        <end position="175"/>
    </location>
</feature>
<feature type="signal peptide" evidence="1">
    <location>
        <begin position="1"/>
        <end position="27"/>
    </location>
</feature>
<keyword evidence="1" id="KW-0732">Signal</keyword>
<dbReference type="AlphaFoldDB" id="A0A8T3BPL2"/>
<dbReference type="CDD" id="cd00028">
    <property type="entry name" value="B_lectin"/>
    <property type="match status" value="1"/>
</dbReference>
<sequence length="175" mass="19110">MAFFSMMKIFLLCTASLSLLLATPASGQNHLLPGERLNSGQSLIEGSYTLTIQRDCNFVLYKDGEPKWASQTGHRQGSICYVTMQTDGNLVIYGYENRAIWASNTAGEKGNFVFLLQKDGNAVIYSKPTWSTGTSSYGSASVVIKPGLNGTVGAYGAEKNKVRKMGKIMEVMRDE</sequence>
<evidence type="ECO:0000313" key="4">
    <source>
        <dbReference type="Proteomes" id="UP000829196"/>
    </source>
</evidence>
<dbReference type="GO" id="GO:0051707">
    <property type="term" value="P:response to other organism"/>
    <property type="evidence" value="ECO:0007669"/>
    <property type="project" value="UniProtKB-ARBA"/>
</dbReference>
<gene>
    <name evidence="3" type="ORF">KFK09_006562</name>
</gene>
<evidence type="ECO:0000259" key="2">
    <source>
        <dbReference type="PROSITE" id="PS50927"/>
    </source>
</evidence>
<organism evidence="3 4">
    <name type="scientific">Dendrobium nobile</name>
    <name type="common">Orchid</name>
    <dbReference type="NCBI Taxonomy" id="94219"/>
    <lineage>
        <taxon>Eukaryota</taxon>
        <taxon>Viridiplantae</taxon>
        <taxon>Streptophyta</taxon>
        <taxon>Embryophyta</taxon>
        <taxon>Tracheophyta</taxon>
        <taxon>Spermatophyta</taxon>
        <taxon>Magnoliopsida</taxon>
        <taxon>Liliopsida</taxon>
        <taxon>Asparagales</taxon>
        <taxon>Orchidaceae</taxon>
        <taxon>Epidendroideae</taxon>
        <taxon>Malaxideae</taxon>
        <taxon>Dendrobiinae</taxon>
        <taxon>Dendrobium</taxon>
    </lineage>
</organism>
<dbReference type="Proteomes" id="UP000829196">
    <property type="component" value="Unassembled WGS sequence"/>
</dbReference>
<comment type="caution">
    <text evidence="3">The sequence shown here is derived from an EMBL/GenBank/DDBJ whole genome shotgun (WGS) entry which is preliminary data.</text>
</comment>
<reference evidence="3" key="1">
    <citation type="journal article" date="2022" name="Front. Genet.">
        <title>Chromosome-Scale Assembly of the Dendrobium nobile Genome Provides Insights Into the Molecular Mechanism of the Biosynthesis of the Medicinal Active Ingredient of Dendrobium.</title>
        <authorList>
            <person name="Xu Q."/>
            <person name="Niu S.-C."/>
            <person name="Li K.-L."/>
            <person name="Zheng P.-J."/>
            <person name="Zhang X.-J."/>
            <person name="Jia Y."/>
            <person name="Liu Y."/>
            <person name="Niu Y.-X."/>
            <person name="Yu L.-H."/>
            <person name="Chen D.-F."/>
            <person name="Zhang G.-Q."/>
        </authorList>
    </citation>
    <scope>NUCLEOTIDE SEQUENCE</scope>
    <source>
        <tissue evidence="3">Leaf</tissue>
    </source>
</reference>
<evidence type="ECO:0000256" key="1">
    <source>
        <dbReference type="SAM" id="SignalP"/>
    </source>
</evidence>
<dbReference type="PROSITE" id="PS50927">
    <property type="entry name" value="BULB_LECTIN"/>
    <property type="match status" value="1"/>
</dbReference>
<keyword evidence="4" id="KW-1185">Reference proteome</keyword>
<dbReference type="EMBL" id="JAGYWB010000006">
    <property type="protein sequence ID" value="KAI0519122.1"/>
    <property type="molecule type" value="Genomic_DNA"/>
</dbReference>
<name>A0A8T3BPL2_DENNO</name>
<dbReference type="InterPro" id="IPR036426">
    <property type="entry name" value="Bulb-type_lectin_dom_sf"/>
</dbReference>
<dbReference type="Gene3D" id="2.90.10.10">
    <property type="entry name" value="Bulb-type lectin domain"/>
    <property type="match status" value="1"/>
</dbReference>
<evidence type="ECO:0000313" key="3">
    <source>
        <dbReference type="EMBL" id="KAI0519122.1"/>
    </source>
</evidence>